<proteinExistence type="predicted"/>
<comment type="caution">
    <text evidence="1">The sequence shown here is derived from an EMBL/GenBank/DDBJ whole genome shotgun (WGS) entry which is preliminary data.</text>
</comment>
<gene>
    <name evidence="1" type="ORF">BGX16_2786</name>
</gene>
<keyword evidence="2" id="KW-1185">Reference proteome</keyword>
<organism evidence="1 2">
    <name type="scientific">Hallerella succinigenes</name>
    <dbReference type="NCBI Taxonomy" id="1896222"/>
    <lineage>
        <taxon>Bacteria</taxon>
        <taxon>Pseudomonadati</taxon>
        <taxon>Fibrobacterota</taxon>
        <taxon>Fibrobacteria</taxon>
        <taxon>Fibrobacterales</taxon>
        <taxon>Fibrobacteraceae</taxon>
        <taxon>Hallerella</taxon>
    </lineage>
</organism>
<protein>
    <submittedName>
        <fullName evidence="1">Uncharacterized protein</fullName>
    </submittedName>
</protein>
<evidence type="ECO:0000313" key="2">
    <source>
        <dbReference type="Proteomes" id="UP000231134"/>
    </source>
</evidence>
<sequence>MDEINFCALLASSLNAAVVVETRNEQASNADLVLGQSSKKLYGRFLGKNVTVHQYAQVYGIPFAPEMNTAIARGGIKKVWSLLISVNIFNRKGQ</sequence>
<dbReference type="AlphaFoldDB" id="A0A2M9AAJ3"/>
<name>A0A2M9AAJ3_9BACT</name>
<dbReference type="EMBL" id="PGEX01000001">
    <property type="protein sequence ID" value="PJJ42742.1"/>
    <property type="molecule type" value="Genomic_DNA"/>
</dbReference>
<accession>A0A2M9AAJ3</accession>
<dbReference type="Proteomes" id="UP000231134">
    <property type="component" value="Unassembled WGS sequence"/>
</dbReference>
<dbReference type="OrthoDB" id="9810887at2"/>
<reference evidence="1 2" key="1">
    <citation type="submission" date="2017-11" db="EMBL/GenBank/DDBJ databases">
        <title>Animal gut microbial communities from fecal samples from Wisconsin, USA.</title>
        <authorList>
            <person name="Neumann A."/>
        </authorList>
    </citation>
    <scope>NUCLEOTIDE SEQUENCE [LARGE SCALE GENOMIC DNA]</scope>
    <source>
        <strain evidence="1 2">UWS3</strain>
    </source>
</reference>
<dbReference type="RefSeq" id="WP_100426582.1">
    <property type="nucleotide sequence ID" value="NZ_PGEX01000001.1"/>
</dbReference>
<evidence type="ECO:0000313" key="1">
    <source>
        <dbReference type="EMBL" id="PJJ42742.1"/>
    </source>
</evidence>